<reference evidence="4" key="1">
    <citation type="submission" date="2020-11" db="EMBL/GenBank/DDBJ databases">
        <authorList>
            <consortium name="DOE Joint Genome Institute"/>
            <person name="Ahrendt S."/>
            <person name="Riley R."/>
            <person name="Andreopoulos W."/>
            <person name="Labutti K."/>
            <person name="Pangilinan J."/>
            <person name="Ruiz-Duenas F.J."/>
            <person name="Barrasa J.M."/>
            <person name="Sanchez-Garcia M."/>
            <person name="Camarero S."/>
            <person name="Miyauchi S."/>
            <person name="Serrano A."/>
            <person name="Linde D."/>
            <person name="Babiker R."/>
            <person name="Drula E."/>
            <person name="Ayuso-Fernandez I."/>
            <person name="Pacheco R."/>
            <person name="Padilla G."/>
            <person name="Ferreira P."/>
            <person name="Barriuso J."/>
            <person name="Kellner H."/>
            <person name="Castanera R."/>
            <person name="Alfaro M."/>
            <person name="Ramirez L."/>
            <person name="Pisabarro A.G."/>
            <person name="Kuo A."/>
            <person name="Tritt A."/>
            <person name="Lipzen A."/>
            <person name="He G."/>
            <person name="Yan M."/>
            <person name="Ng V."/>
            <person name="Cullen D."/>
            <person name="Martin F."/>
            <person name="Rosso M.-N."/>
            <person name="Henrissat B."/>
            <person name="Hibbett D."/>
            <person name="Martinez A.T."/>
            <person name="Grigoriev I.V."/>
        </authorList>
    </citation>
    <scope>NUCLEOTIDE SEQUENCE</scope>
    <source>
        <strain evidence="4">CIRM-BRFM 674</strain>
    </source>
</reference>
<feature type="domain" description="Alcohol dehydrogenase-like C-terminal" evidence="2">
    <location>
        <begin position="148"/>
        <end position="191"/>
    </location>
</feature>
<dbReference type="Gene3D" id="3.40.50.720">
    <property type="entry name" value="NAD(P)-binding Rossmann-like Domain"/>
    <property type="match status" value="1"/>
</dbReference>
<accession>A0A9P6CKS8</accession>
<feature type="domain" description="Oxidoreductase N-terminal" evidence="3">
    <location>
        <begin position="26"/>
        <end position="92"/>
    </location>
</feature>
<dbReference type="SUPFAM" id="SSF50129">
    <property type="entry name" value="GroES-like"/>
    <property type="match status" value="1"/>
</dbReference>
<dbReference type="PANTHER" id="PTHR43205">
    <property type="entry name" value="PROSTAGLANDIN REDUCTASE"/>
    <property type="match status" value="1"/>
</dbReference>
<dbReference type="InterPro" id="IPR045010">
    <property type="entry name" value="MDR_fam"/>
</dbReference>
<dbReference type="AlphaFoldDB" id="A0A9P6CKS8"/>
<evidence type="ECO:0000259" key="2">
    <source>
        <dbReference type="Pfam" id="PF00107"/>
    </source>
</evidence>
<dbReference type="Gene3D" id="3.90.180.10">
    <property type="entry name" value="Medium-chain alcohol dehydrogenases, catalytic domain"/>
    <property type="match status" value="1"/>
</dbReference>
<comment type="caution">
    <text evidence="4">The sequence shown here is derived from an EMBL/GenBank/DDBJ whole genome shotgun (WGS) entry which is preliminary data.</text>
</comment>
<dbReference type="InterPro" id="IPR013149">
    <property type="entry name" value="ADH-like_C"/>
</dbReference>
<dbReference type="Pfam" id="PF00107">
    <property type="entry name" value="ADH_zinc_N"/>
    <property type="match status" value="1"/>
</dbReference>
<evidence type="ECO:0000313" key="5">
    <source>
        <dbReference type="Proteomes" id="UP000807469"/>
    </source>
</evidence>
<dbReference type="InterPro" id="IPR011032">
    <property type="entry name" value="GroES-like_sf"/>
</dbReference>
<dbReference type="OrthoDB" id="809632at2759"/>
<gene>
    <name evidence="4" type="ORF">BDN70DRAFT_765471</name>
</gene>
<dbReference type="Pfam" id="PF16884">
    <property type="entry name" value="ADH_N_2"/>
    <property type="match status" value="1"/>
</dbReference>
<keyword evidence="5" id="KW-1185">Reference proteome</keyword>
<evidence type="ECO:0008006" key="6">
    <source>
        <dbReference type="Google" id="ProtNLM"/>
    </source>
</evidence>
<protein>
    <recommendedName>
        <fullName evidence="6">Alcohol dehydrogenase-like C-terminal domain-containing protein</fullName>
    </recommendedName>
</protein>
<evidence type="ECO:0000259" key="3">
    <source>
        <dbReference type="Pfam" id="PF16884"/>
    </source>
</evidence>
<evidence type="ECO:0000256" key="1">
    <source>
        <dbReference type="ARBA" id="ARBA00023002"/>
    </source>
</evidence>
<dbReference type="PANTHER" id="PTHR43205:SF7">
    <property type="entry name" value="PROSTAGLANDIN REDUCTASE 1"/>
    <property type="match status" value="1"/>
</dbReference>
<dbReference type="InterPro" id="IPR036291">
    <property type="entry name" value="NAD(P)-bd_dom_sf"/>
</dbReference>
<dbReference type="EMBL" id="MU156063">
    <property type="protein sequence ID" value="KAF9470331.1"/>
    <property type="molecule type" value="Genomic_DNA"/>
</dbReference>
<evidence type="ECO:0000313" key="4">
    <source>
        <dbReference type="EMBL" id="KAF9470331.1"/>
    </source>
</evidence>
<dbReference type="Proteomes" id="UP000807469">
    <property type="component" value="Unassembled WGS sequence"/>
</dbReference>
<dbReference type="GO" id="GO:0016628">
    <property type="term" value="F:oxidoreductase activity, acting on the CH-CH group of donors, NAD or NADP as acceptor"/>
    <property type="evidence" value="ECO:0007669"/>
    <property type="project" value="InterPro"/>
</dbReference>
<keyword evidence="1" id="KW-0560">Oxidoreductase</keyword>
<feature type="non-terminal residue" evidence="4">
    <location>
        <position position="194"/>
    </location>
</feature>
<dbReference type="SUPFAM" id="SSF51735">
    <property type="entry name" value="NAD(P)-binding Rossmann-fold domains"/>
    <property type="match status" value="1"/>
</dbReference>
<sequence length="194" mass="21431">KTTIYDTTQTIDLESLALDRVVPVNVLELSPSTRILGLMRDPSVKSYAPAFVISEPTYGFEVGIVVRSENPAFKTGDDVYGIFGHQHYIIKNVLRIKEIMNPNNLPWSTFIGVLGMPGRTAFMAWKEFPKAKPSETVFMSTGADFCSLVIQLAKKDGLKVIGSAGSEEKVQFMKEIGADVAFNYKTTKTAEVLE</sequence>
<feature type="non-terminal residue" evidence="4">
    <location>
        <position position="1"/>
    </location>
</feature>
<proteinExistence type="predicted"/>
<organism evidence="4 5">
    <name type="scientific">Pholiota conissans</name>
    <dbReference type="NCBI Taxonomy" id="109636"/>
    <lineage>
        <taxon>Eukaryota</taxon>
        <taxon>Fungi</taxon>
        <taxon>Dikarya</taxon>
        <taxon>Basidiomycota</taxon>
        <taxon>Agaricomycotina</taxon>
        <taxon>Agaricomycetes</taxon>
        <taxon>Agaricomycetidae</taxon>
        <taxon>Agaricales</taxon>
        <taxon>Agaricineae</taxon>
        <taxon>Strophariaceae</taxon>
        <taxon>Pholiota</taxon>
    </lineage>
</organism>
<dbReference type="InterPro" id="IPR041694">
    <property type="entry name" value="ADH_N_2"/>
</dbReference>
<name>A0A9P6CKS8_9AGAR</name>